<feature type="compositionally biased region" description="Low complexity" evidence="3">
    <location>
        <begin position="1"/>
        <end position="22"/>
    </location>
</feature>
<evidence type="ECO:0000256" key="1">
    <source>
        <dbReference type="ARBA" id="ARBA00022722"/>
    </source>
</evidence>
<keyword evidence="2" id="KW-0378">Hydrolase</keyword>
<keyword evidence="1" id="KW-0540">Nuclease</keyword>
<reference evidence="4" key="1">
    <citation type="submission" date="2021-01" db="EMBL/GenBank/DDBJ databases">
        <authorList>
            <person name="Corre E."/>
            <person name="Pelletier E."/>
            <person name="Niang G."/>
            <person name="Scheremetjew M."/>
            <person name="Finn R."/>
            <person name="Kale V."/>
            <person name="Holt S."/>
            <person name="Cochrane G."/>
            <person name="Meng A."/>
            <person name="Brown T."/>
            <person name="Cohen L."/>
        </authorList>
    </citation>
    <scope>NUCLEOTIDE SEQUENCE</scope>
    <source>
        <strain evidence="4">MM31A-1</strain>
    </source>
</reference>
<sequence length="268" mass="29569">MCDTVEPMATTEEPSPAPTTAPIDTEDPPMLISIVPITNDPCPYRASETFTPCGEPSRCNVRPNLLIATGGNLDKYYATTDGLTGAKLKTELNSIIRGHRQMSYGCVWTALAQVHKDKNNDDNLIEFYTRRSVSRLRRDCGSGKNDGNCWNCKHLWTKSKGFSKQGQDAYTDIHHRVSSDKSVNGARINHSFMNGGTPEQECCLCKQGDNFTWEAPDSVKGQIARMVFYMDVRYDGGDGDGDGTGDLELVDRGTAKDNHLGYLSDLLT</sequence>
<evidence type="ECO:0000313" key="4">
    <source>
        <dbReference type="EMBL" id="CAE0475544.1"/>
    </source>
</evidence>
<dbReference type="SUPFAM" id="SSF54060">
    <property type="entry name" value="His-Me finger endonucleases"/>
    <property type="match status" value="1"/>
</dbReference>
<evidence type="ECO:0000256" key="3">
    <source>
        <dbReference type="SAM" id="MobiDB-lite"/>
    </source>
</evidence>
<dbReference type="PANTHER" id="PTHR33607:SF2">
    <property type="entry name" value="ENDONUCLEASE-1"/>
    <property type="match status" value="1"/>
</dbReference>
<dbReference type="GO" id="GO:0004518">
    <property type="term" value="F:nuclease activity"/>
    <property type="evidence" value="ECO:0007669"/>
    <property type="project" value="UniProtKB-KW"/>
</dbReference>
<organism evidence="4">
    <name type="scientific">Chaetoceros debilis</name>
    <dbReference type="NCBI Taxonomy" id="122233"/>
    <lineage>
        <taxon>Eukaryota</taxon>
        <taxon>Sar</taxon>
        <taxon>Stramenopiles</taxon>
        <taxon>Ochrophyta</taxon>
        <taxon>Bacillariophyta</taxon>
        <taxon>Coscinodiscophyceae</taxon>
        <taxon>Chaetocerotophycidae</taxon>
        <taxon>Chaetocerotales</taxon>
        <taxon>Chaetocerotaceae</taxon>
        <taxon>Chaetoceros</taxon>
    </lineage>
</organism>
<protein>
    <submittedName>
        <fullName evidence="4">Uncharacterized protein</fullName>
    </submittedName>
</protein>
<dbReference type="InterPro" id="IPR044925">
    <property type="entry name" value="His-Me_finger_sf"/>
</dbReference>
<dbReference type="PANTHER" id="PTHR33607">
    <property type="entry name" value="ENDONUCLEASE-1"/>
    <property type="match status" value="1"/>
</dbReference>
<dbReference type="GO" id="GO:0016787">
    <property type="term" value="F:hydrolase activity"/>
    <property type="evidence" value="ECO:0007669"/>
    <property type="project" value="UniProtKB-KW"/>
</dbReference>
<accession>A0A7S3QF70</accession>
<feature type="region of interest" description="Disordered" evidence="3">
    <location>
        <begin position="1"/>
        <end position="28"/>
    </location>
</feature>
<dbReference type="Pfam" id="PF04231">
    <property type="entry name" value="Endonuclease_1"/>
    <property type="match status" value="1"/>
</dbReference>
<dbReference type="AlphaFoldDB" id="A0A7S3QF70"/>
<proteinExistence type="predicted"/>
<dbReference type="InterPro" id="IPR007346">
    <property type="entry name" value="Endonuclease-I"/>
</dbReference>
<dbReference type="EMBL" id="HBIO01026562">
    <property type="protein sequence ID" value="CAE0475544.1"/>
    <property type="molecule type" value="Transcribed_RNA"/>
</dbReference>
<gene>
    <name evidence="4" type="ORF">CDEB00056_LOCUS20397</name>
</gene>
<name>A0A7S3QF70_9STRA</name>
<evidence type="ECO:0000256" key="2">
    <source>
        <dbReference type="ARBA" id="ARBA00022801"/>
    </source>
</evidence>